<evidence type="ECO:0000256" key="1">
    <source>
        <dbReference type="SAM" id="MobiDB-lite"/>
    </source>
</evidence>
<evidence type="ECO:0000313" key="3">
    <source>
        <dbReference type="Proteomes" id="UP000192610"/>
    </source>
</evidence>
<gene>
    <name evidence="2" type="ORF">A4H97_34000</name>
</gene>
<dbReference type="EMBL" id="LVXG01000047">
    <property type="protein sequence ID" value="OQP43429.1"/>
    <property type="molecule type" value="Genomic_DNA"/>
</dbReference>
<comment type="caution">
    <text evidence="2">The sequence shown here is derived from an EMBL/GenBank/DDBJ whole genome shotgun (WGS) entry which is preliminary data.</text>
</comment>
<organism evidence="2 3">
    <name type="scientific">Niastella yeongjuensis</name>
    <dbReference type="NCBI Taxonomy" id="354355"/>
    <lineage>
        <taxon>Bacteria</taxon>
        <taxon>Pseudomonadati</taxon>
        <taxon>Bacteroidota</taxon>
        <taxon>Chitinophagia</taxon>
        <taxon>Chitinophagales</taxon>
        <taxon>Chitinophagaceae</taxon>
        <taxon>Niastella</taxon>
    </lineage>
</organism>
<keyword evidence="3" id="KW-1185">Reference proteome</keyword>
<dbReference type="AlphaFoldDB" id="A0A1V9EBD6"/>
<dbReference type="Proteomes" id="UP000192610">
    <property type="component" value="Unassembled WGS sequence"/>
</dbReference>
<protein>
    <submittedName>
        <fullName evidence="2">Uncharacterized protein</fullName>
    </submittedName>
</protein>
<dbReference type="STRING" id="354355.SAMN05660816_06703"/>
<accession>A0A1V9EBD6</accession>
<name>A0A1V9EBD6_9BACT</name>
<proteinExistence type="predicted"/>
<evidence type="ECO:0000313" key="2">
    <source>
        <dbReference type="EMBL" id="OQP43429.1"/>
    </source>
</evidence>
<feature type="region of interest" description="Disordered" evidence="1">
    <location>
        <begin position="1"/>
        <end position="21"/>
    </location>
</feature>
<dbReference type="RefSeq" id="WP_133054015.1">
    <property type="nucleotide sequence ID" value="NZ_FOCZ01000024.1"/>
</dbReference>
<sequence length="140" mass="15843">MGGNNETSASRELSMVQSSFQGENKKDLRALFKLSDNKKDFEHINEKDFANAIAGQSVDDQALAYGYYSAINSKDYHTVEVISRDEKYDSKMKEVIEKELFLNTNYKPIGKGIDVDRATGGGLNYTNPDRKNGSRFWNLE</sequence>
<reference evidence="3" key="1">
    <citation type="submission" date="2016-04" db="EMBL/GenBank/DDBJ databases">
        <authorList>
            <person name="Chen L."/>
            <person name="Zhuang W."/>
            <person name="Wang G."/>
        </authorList>
    </citation>
    <scope>NUCLEOTIDE SEQUENCE [LARGE SCALE GENOMIC DNA]</scope>
    <source>
        <strain evidence="3">17621</strain>
    </source>
</reference>